<dbReference type="Proteomes" id="UP001217918">
    <property type="component" value="Unassembled WGS sequence"/>
</dbReference>
<sequence length="66" mass="7419">METVVVDDRPRWDRRLMNAAVPSHFESHRDSELLDYERPAEVTSRATGCTVTHGDATVNMGTCTNI</sequence>
<gene>
    <name evidence="1" type="ORF">P8C59_003873</name>
</gene>
<accession>A0AAD9I2B1</accession>
<comment type="caution">
    <text evidence="1">The sequence shown here is derived from an EMBL/GenBank/DDBJ whole genome shotgun (WGS) entry which is preliminary data.</text>
</comment>
<name>A0AAD9I2B1_9PEZI</name>
<evidence type="ECO:0000313" key="2">
    <source>
        <dbReference type="Proteomes" id="UP001217918"/>
    </source>
</evidence>
<dbReference type="EMBL" id="JAQQPM010000003">
    <property type="protein sequence ID" value="KAK2069280.1"/>
    <property type="molecule type" value="Genomic_DNA"/>
</dbReference>
<reference evidence="1" key="1">
    <citation type="journal article" date="2023" name="Mol. Plant Microbe Interact.">
        <title>Elucidating the Obligate Nature and Biological Capacity of an Invasive Fungal Corn Pathogen.</title>
        <authorList>
            <person name="MacCready J.S."/>
            <person name="Roggenkamp E.M."/>
            <person name="Gdanetz K."/>
            <person name="Chilvers M.I."/>
        </authorList>
    </citation>
    <scope>NUCLEOTIDE SEQUENCE</scope>
    <source>
        <strain evidence="1">PM02</strain>
    </source>
</reference>
<proteinExistence type="predicted"/>
<protein>
    <submittedName>
        <fullName evidence="1">Uncharacterized protein</fullName>
    </submittedName>
</protein>
<keyword evidence="2" id="KW-1185">Reference proteome</keyword>
<evidence type="ECO:0000313" key="1">
    <source>
        <dbReference type="EMBL" id="KAK2069280.1"/>
    </source>
</evidence>
<dbReference type="AlphaFoldDB" id="A0AAD9I2B1"/>
<organism evidence="1 2">
    <name type="scientific">Phyllachora maydis</name>
    <dbReference type="NCBI Taxonomy" id="1825666"/>
    <lineage>
        <taxon>Eukaryota</taxon>
        <taxon>Fungi</taxon>
        <taxon>Dikarya</taxon>
        <taxon>Ascomycota</taxon>
        <taxon>Pezizomycotina</taxon>
        <taxon>Sordariomycetes</taxon>
        <taxon>Sordariomycetidae</taxon>
        <taxon>Phyllachorales</taxon>
        <taxon>Phyllachoraceae</taxon>
        <taxon>Phyllachora</taxon>
    </lineage>
</organism>